<dbReference type="OrthoDB" id="4337005at2"/>
<evidence type="ECO:0000256" key="1">
    <source>
        <dbReference type="SAM" id="MobiDB-lite"/>
    </source>
</evidence>
<keyword evidence="4" id="KW-1185">Reference proteome</keyword>
<evidence type="ECO:0000313" key="3">
    <source>
        <dbReference type="EMBL" id="SEK68212.1"/>
    </source>
</evidence>
<evidence type="ECO:0000313" key="4">
    <source>
        <dbReference type="Proteomes" id="UP000183015"/>
    </source>
</evidence>
<proteinExistence type="predicted"/>
<dbReference type="RefSeq" id="WP_042454230.1">
    <property type="nucleotide sequence ID" value="NZ_BBPN01000032.1"/>
</dbReference>
<accession>A0A1H7J1X5</accession>
<feature type="chain" id="PRO_5010176371" description="Curlin associated repeat-containing protein" evidence="2">
    <location>
        <begin position="28"/>
        <end position="105"/>
    </location>
</feature>
<dbReference type="EMBL" id="FOAZ01000003">
    <property type="protein sequence ID" value="SEK68212.1"/>
    <property type="molecule type" value="Genomic_DNA"/>
</dbReference>
<dbReference type="STRING" id="235985.SAMN05414137_10397"/>
<protein>
    <recommendedName>
        <fullName evidence="5">Curlin associated repeat-containing protein</fullName>
    </recommendedName>
</protein>
<gene>
    <name evidence="3" type="ORF">SAMN05414137_10397</name>
</gene>
<feature type="signal peptide" evidence="2">
    <location>
        <begin position="1"/>
        <end position="27"/>
    </location>
</feature>
<feature type="compositionally biased region" description="Polar residues" evidence="1">
    <location>
        <begin position="62"/>
        <end position="93"/>
    </location>
</feature>
<dbReference type="AlphaFoldDB" id="A0A1H7J1X5"/>
<sequence length="105" mass="10177">MSRIRTALVAVPLAAAALLLGAGAASADNGAFAGGGSTSSTTTSSVTDTGSGNLSGWVDGNANWSQQTANGSGASNQNNTLGVKGNSGQLFSNQSNSNVRIVFGG</sequence>
<name>A0A1H7J1X5_STRJI</name>
<reference evidence="4" key="1">
    <citation type="submission" date="2016-10" db="EMBL/GenBank/DDBJ databases">
        <authorList>
            <person name="Varghese N."/>
        </authorList>
    </citation>
    <scope>NUCLEOTIDE SEQUENCE [LARGE SCALE GENOMIC DNA]</scope>
    <source>
        <strain evidence="4">DSM 45096 / BCRC 16803 / CGMCC 4.1857 / CIP 109030 / JCM 12277 / KCTC 19219 / NBRC 100920 / 33214</strain>
    </source>
</reference>
<dbReference type="Proteomes" id="UP000183015">
    <property type="component" value="Unassembled WGS sequence"/>
</dbReference>
<keyword evidence="2" id="KW-0732">Signal</keyword>
<evidence type="ECO:0008006" key="5">
    <source>
        <dbReference type="Google" id="ProtNLM"/>
    </source>
</evidence>
<feature type="region of interest" description="Disordered" evidence="1">
    <location>
        <begin position="31"/>
        <end position="93"/>
    </location>
</feature>
<dbReference type="eggNOG" id="ENOG5031JWH">
    <property type="taxonomic scope" value="Bacteria"/>
</dbReference>
<evidence type="ECO:0000256" key="2">
    <source>
        <dbReference type="SAM" id="SignalP"/>
    </source>
</evidence>
<feature type="compositionally biased region" description="Low complexity" evidence="1">
    <location>
        <begin position="38"/>
        <end position="52"/>
    </location>
</feature>
<organism evidence="3 4">
    <name type="scientific">Streptacidiphilus jiangxiensis</name>
    <dbReference type="NCBI Taxonomy" id="235985"/>
    <lineage>
        <taxon>Bacteria</taxon>
        <taxon>Bacillati</taxon>
        <taxon>Actinomycetota</taxon>
        <taxon>Actinomycetes</taxon>
        <taxon>Kitasatosporales</taxon>
        <taxon>Streptomycetaceae</taxon>
        <taxon>Streptacidiphilus</taxon>
    </lineage>
</organism>